<gene>
    <name evidence="1" type="ORF">CLOSTHATH_00664</name>
</gene>
<comment type="caution">
    <text evidence="1">The sequence shown here is derived from an EMBL/GenBank/DDBJ whole genome shotgun (WGS) entry which is preliminary data.</text>
</comment>
<reference evidence="1 2" key="1">
    <citation type="submission" date="2010-01" db="EMBL/GenBank/DDBJ databases">
        <authorList>
            <person name="Weinstock G."/>
            <person name="Sodergren E."/>
            <person name="Clifton S."/>
            <person name="Fulton L."/>
            <person name="Fulton B."/>
            <person name="Courtney L."/>
            <person name="Fronick C."/>
            <person name="Harrison M."/>
            <person name="Strong C."/>
            <person name="Farmer C."/>
            <person name="Delahaunty K."/>
            <person name="Markovic C."/>
            <person name="Hall O."/>
            <person name="Minx P."/>
            <person name="Tomlinson C."/>
            <person name="Mitreva M."/>
            <person name="Nelson J."/>
            <person name="Hou S."/>
            <person name="Wollam A."/>
            <person name="Pepin K.H."/>
            <person name="Johnson M."/>
            <person name="Bhonagiri V."/>
            <person name="Nash W.E."/>
            <person name="Warren W."/>
            <person name="Chinwalla A."/>
            <person name="Mardis E.R."/>
            <person name="Wilson R.K."/>
        </authorList>
    </citation>
    <scope>NUCLEOTIDE SEQUENCE [LARGE SCALE GENOMIC DNA]</scope>
    <source>
        <strain evidence="1 2">DSM 13479</strain>
    </source>
</reference>
<accession>D3AAP3</accession>
<dbReference type="AlphaFoldDB" id="D3AAP3"/>
<evidence type="ECO:0000313" key="2">
    <source>
        <dbReference type="Proteomes" id="UP000004968"/>
    </source>
</evidence>
<organism evidence="1 2">
    <name type="scientific">Hungatella hathewayi DSM 13479</name>
    <dbReference type="NCBI Taxonomy" id="566550"/>
    <lineage>
        <taxon>Bacteria</taxon>
        <taxon>Bacillati</taxon>
        <taxon>Bacillota</taxon>
        <taxon>Clostridia</taxon>
        <taxon>Lachnospirales</taxon>
        <taxon>Lachnospiraceae</taxon>
        <taxon>Hungatella</taxon>
    </lineage>
</organism>
<proteinExistence type="predicted"/>
<name>D3AAP3_9FIRM</name>
<evidence type="ECO:0000313" key="1">
    <source>
        <dbReference type="EMBL" id="EFD01114.1"/>
    </source>
</evidence>
<dbReference type="Proteomes" id="UP000004968">
    <property type="component" value="Unassembled WGS sequence"/>
</dbReference>
<protein>
    <submittedName>
        <fullName evidence="1">Uncharacterized protein</fullName>
    </submittedName>
</protein>
<sequence length="45" mass="5165">MAETLSFYQAKPQTAFQLLHQGHKFNQSAVYYHILDHPGFGCHSD</sequence>
<dbReference type="HOGENOM" id="CLU_3200762_0_0_9"/>
<dbReference type="EMBL" id="ACIO01000040">
    <property type="protein sequence ID" value="EFD01114.1"/>
    <property type="molecule type" value="Genomic_DNA"/>
</dbReference>